<evidence type="ECO:0000313" key="2">
    <source>
        <dbReference type="Proteomes" id="UP000823775"/>
    </source>
</evidence>
<protein>
    <submittedName>
        <fullName evidence="1">Uncharacterized protein</fullName>
    </submittedName>
</protein>
<keyword evidence="2" id="KW-1185">Reference proteome</keyword>
<sequence>MEVKTHKTPIERSLNTVSLAFKNPPTIAGLAPVGLSPTKRQWKHRSRYKALGHCLERHFTVNLWVKTGETPVWHRMRDAYQVFCTTPATYQRLTGLHPRFDGVPP</sequence>
<proteinExistence type="predicted"/>
<feature type="non-terminal residue" evidence="1">
    <location>
        <position position="105"/>
    </location>
</feature>
<dbReference type="Proteomes" id="UP000823775">
    <property type="component" value="Unassembled WGS sequence"/>
</dbReference>
<name>A0ABS8V661_DATST</name>
<comment type="caution">
    <text evidence="1">The sequence shown here is derived from an EMBL/GenBank/DDBJ whole genome shotgun (WGS) entry which is preliminary data.</text>
</comment>
<organism evidence="1 2">
    <name type="scientific">Datura stramonium</name>
    <name type="common">Jimsonweed</name>
    <name type="synonym">Common thornapple</name>
    <dbReference type="NCBI Taxonomy" id="4076"/>
    <lineage>
        <taxon>Eukaryota</taxon>
        <taxon>Viridiplantae</taxon>
        <taxon>Streptophyta</taxon>
        <taxon>Embryophyta</taxon>
        <taxon>Tracheophyta</taxon>
        <taxon>Spermatophyta</taxon>
        <taxon>Magnoliopsida</taxon>
        <taxon>eudicotyledons</taxon>
        <taxon>Gunneridae</taxon>
        <taxon>Pentapetalae</taxon>
        <taxon>asterids</taxon>
        <taxon>lamiids</taxon>
        <taxon>Solanales</taxon>
        <taxon>Solanaceae</taxon>
        <taxon>Solanoideae</taxon>
        <taxon>Datureae</taxon>
        <taxon>Datura</taxon>
    </lineage>
</organism>
<dbReference type="EMBL" id="JACEIK010003678">
    <property type="protein sequence ID" value="MCD9642658.1"/>
    <property type="molecule type" value="Genomic_DNA"/>
</dbReference>
<evidence type="ECO:0000313" key="1">
    <source>
        <dbReference type="EMBL" id="MCD9642658.1"/>
    </source>
</evidence>
<accession>A0ABS8V661</accession>
<reference evidence="1 2" key="1">
    <citation type="journal article" date="2021" name="BMC Genomics">
        <title>Datura genome reveals duplications of psychoactive alkaloid biosynthetic genes and high mutation rate following tissue culture.</title>
        <authorList>
            <person name="Rajewski A."/>
            <person name="Carter-House D."/>
            <person name="Stajich J."/>
            <person name="Litt A."/>
        </authorList>
    </citation>
    <scope>NUCLEOTIDE SEQUENCE [LARGE SCALE GENOMIC DNA]</scope>
    <source>
        <strain evidence="1">AR-01</strain>
    </source>
</reference>
<gene>
    <name evidence="1" type="ORF">HAX54_029547</name>
</gene>